<keyword evidence="2" id="KW-1185">Reference proteome</keyword>
<protein>
    <submittedName>
        <fullName evidence="1">Putative nucleic acid-binding protein, contains Zn-ribbon domain</fullName>
    </submittedName>
</protein>
<dbReference type="RefSeq" id="WP_105484108.1">
    <property type="nucleotide sequence ID" value="NZ_NIGF01000011.1"/>
</dbReference>
<dbReference type="EMBL" id="NIGF01000011">
    <property type="protein sequence ID" value="PQV63465.1"/>
    <property type="molecule type" value="Genomic_DNA"/>
</dbReference>
<dbReference type="OrthoDB" id="5589102at2"/>
<dbReference type="InParanoid" id="A0A2S8SRQ5"/>
<name>A0A2S8SRQ5_9BACT</name>
<evidence type="ECO:0000313" key="1">
    <source>
        <dbReference type="EMBL" id="PQV63465.1"/>
    </source>
</evidence>
<evidence type="ECO:0000313" key="2">
    <source>
        <dbReference type="Proteomes" id="UP000237684"/>
    </source>
</evidence>
<accession>A0A2S8SRQ5</accession>
<sequence>MRAVEMDFFPREETRGDEYGQFDGELESFISALQTHGNMLNGEAILELADCVQVRGVIAADDALSQTNWSIYTLESWEKLKQISVQEPQLRLIEEIDNDDAVCCCATFNSLVLFTTYIAISSPVDCLNCGLPVPLYRLPYLKEEKEHWTLREWEKQYQTFDRLYMNSCWGERMAYHQLSNPRSGFINHSRKVARELEEKVGKPVYVFLLHAYQQWSDTCPRCKRPWIWHDTPKSLFHFKCDHCRLISQEATSEAKSLSEFHP</sequence>
<dbReference type="AlphaFoldDB" id="A0A2S8SRQ5"/>
<dbReference type="InterPro" id="IPR016908">
    <property type="entry name" value="UCP029037"/>
</dbReference>
<comment type="caution">
    <text evidence="1">The sequence shown here is derived from an EMBL/GenBank/DDBJ whole genome shotgun (WGS) entry which is preliminary data.</text>
</comment>
<proteinExistence type="predicted"/>
<dbReference type="Pfam" id="PF10071">
    <property type="entry name" value="DUF2310"/>
    <property type="match status" value="1"/>
</dbReference>
<reference evidence="1 2" key="1">
    <citation type="journal article" date="2018" name="Syst. Appl. Microbiol.">
        <title>Abditibacterium utsteinense sp. nov., the first cultivated member of candidate phylum FBP, isolated from ice-free Antarctic soil samples.</title>
        <authorList>
            <person name="Tahon G."/>
            <person name="Tytgat B."/>
            <person name="Lebbe L."/>
            <person name="Carlier A."/>
            <person name="Willems A."/>
        </authorList>
    </citation>
    <scope>NUCLEOTIDE SEQUENCE [LARGE SCALE GENOMIC DNA]</scope>
    <source>
        <strain evidence="1 2">LMG 29911</strain>
    </source>
</reference>
<dbReference type="Proteomes" id="UP000237684">
    <property type="component" value="Unassembled WGS sequence"/>
</dbReference>
<organism evidence="1 2">
    <name type="scientific">Abditibacterium utsteinense</name>
    <dbReference type="NCBI Taxonomy" id="1960156"/>
    <lineage>
        <taxon>Bacteria</taxon>
        <taxon>Pseudomonadati</taxon>
        <taxon>Abditibacteriota</taxon>
        <taxon>Abditibacteriia</taxon>
        <taxon>Abditibacteriales</taxon>
        <taxon>Abditibacteriaceae</taxon>
        <taxon>Abditibacterium</taxon>
    </lineage>
</organism>
<gene>
    <name evidence="1" type="ORF">B1R32_11126</name>
</gene>